<evidence type="ECO:0000256" key="3">
    <source>
        <dbReference type="ARBA" id="ARBA00023163"/>
    </source>
</evidence>
<evidence type="ECO:0000256" key="4">
    <source>
        <dbReference type="PROSITE-ProRule" id="PRU00335"/>
    </source>
</evidence>
<keyword evidence="3" id="KW-0804">Transcription</keyword>
<evidence type="ECO:0000256" key="1">
    <source>
        <dbReference type="ARBA" id="ARBA00023015"/>
    </source>
</evidence>
<keyword evidence="7" id="KW-1185">Reference proteome</keyword>
<proteinExistence type="predicted"/>
<dbReference type="PANTHER" id="PTHR30055:SF234">
    <property type="entry name" value="HTH-TYPE TRANSCRIPTIONAL REGULATOR BETI"/>
    <property type="match status" value="1"/>
</dbReference>
<dbReference type="PROSITE" id="PS50977">
    <property type="entry name" value="HTH_TETR_2"/>
    <property type="match status" value="1"/>
</dbReference>
<dbReference type="PANTHER" id="PTHR30055">
    <property type="entry name" value="HTH-TYPE TRANSCRIPTIONAL REGULATOR RUTR"/>
    <property type="match status" value="1"/>
</dbReference>
<dbReference type="InterPro" id="IPR036271">
    <property type="entry name" value="Tet_transcr_reg_TetR-rel_C_sf"/>
</dbReference>
<dbReference type="InterPro" id="IPR009057">
    <property type="entry name" value="Homeodomain-like_sf"/>
</dbReference>
<dbReference type="InterPro" id="IPR039536">
    <property type="entry name" value="TetR_C_Proteobacteria"/>
</dbReference>
<dbReference type="Pfam" id="PF00440">
    <property type="entry name" value="TetR_N"/>
    <property type="match status" value="1"/>
</dbReference>
<sequence length="211" mass="22864">MDLTDSPPRRRRILDAALAVFVANGYVGTSTDQLAAAASISKATLYKEFGDKEGVFSALIADAAERIDDPFDPLIGRMGEVADAADGIALLAEQFARSIMAPSVQQLRRLVIAEATRFPHLGTLYWERGFVRVLDSVSACLQVLDSRRLLDVPEPDLAAQHFAGMLLWIPSNRTMFTAGAEPLDDRFLARVIESGTTAFLRAYSASSSSIG</sequence>
<protein>
    <submittedName>
        <fullName evidence="6">TetR/AcrR family transcriptional regulator</fullName>
    </submittedName>
</protein>
<keyword evidence="1" id="KW-0805">Transcription regulation</keyword>
<dbReference type="Gene3D" id="1.10.357.10">
    <property type="entry name" value="Tetracycline Repressor, domain 2"/>
    <property type="match status" value="1"/>
</dbReference>
<name>A0ABW0FIP7_9MICO</name>
<dbReference type="EMBL" id="JBHSLN010000025">
    <property type="protein sequence ID" value="MFC5298270.1"/>
    <property type="molecule type" value="Genomic_DNA"/>
</dbReference>
<accession>A0ABW0FIP7</accession>
<evidence type="ECO:0000313" key="7">
    <source>
        <dbReference type="Proteomes" id="UP001595937"/>
    </source>
</evidence>
<feature type="DNA-binding region" description="H-T-H motif" evidence="4">
    <location>
        <begin position="30"/>
        <end position="49"/>
    </location>
</feature>
<reference evidence="7" key="1">
    <citation type="journal article" date="2019" name="Int. J. Syst. Evol. Microbiol.">
        <title>The Global Catalogue of Microorganisms (GCM) 10K type strain sequencing project: providing services to taxonomists for standard genome sequencing and annotation.</title>
        <authorList>
            <consortium name="The Broad Institute Genomics Platform"/>
            <consortium name="The Broad Institute Genome Sequencing Center for Infectious Disease"/>
            <person name="Wu L."/>
            <person name="Ma J."/>
        </authorList>
    </citation>
    <scope>NUCLEOTIDE SEQUENCE [LARGE SCALE GENOMIC DNA]</scope>
    <source>
        <strain evidence="7">CGMCC 1.16455</strain>
    </source>
</reference>
<dbReference type="InterPro" id="IPR050109">
    <property type="entry name" value="HTH-type_TetR-like_transc_reg"/>
</dbReference>
<evidence type="ECO:0000313" key="6">
    <source>
        <dbReference type="EMBL" id="MFC5298270.1"/>
    </source>
</evidence>
<dbReference type="SUPFAM" id="SSF46689">
    <property type="entry name" value="Homeodomain-like"/>
    <property type="match status" value="1"/>
</dbReference>
<dbReference type="PRINTS" id="PR00455">
    <property type="entry name" value="HTHTETR"/>
</dbReference>
<evidence type="ECO:0000259" key="5">
    <source>
        <dbReference type="PROSITE" id="PS50977"/>
    </source>
</evidence>
<dbReference type="Pfam" id="PF14246">
    <property type="entry name" value="TetR_C_7"/>
    <property type="match status" value="1"/>
</dbReference>
<dbReference type="SUPFAM" id="SSF48498">
    <property type="entry name" value="Tetracyclin repressor-like, C-terminal domain"/>
    <property type="match status" value="1"/>
</dbReference>
<dbReference type="Proteomes" id="UP001595937">
    <property type="component" value="Unassembled WGS sequence"/>
</dbReference>
<dbReference type="RefSeq" id="WP_343922473.1">
    <property type="nucleotide sequence ID" value="NZ_BAAAIR010000016.1"/>
</dbReference>
<evidence type="ECO:0000256" key="2">
    <source>
        <dbReference type="ARBA" id="ARBA00023125"/>
    </source>
</evidence>
<feature type="domain" description="HTH tetR-type" evidence="5">
    <location>
        <begin position="7"/>
        <end position="67"/>
    </location>
</feature>
<keyword evidence="2 4" id="KW-0238">DNA-binding</keyword>
<organism evidence="6 7">
    <name type="scientific">Brachybacterium tyrofermentans</name>
    <dbReference type="NCBI Taxonomy" id="47848"/>
    <lineage>
        <taxon>Bacteria</taxon>
        <taxon>Bacillati</taxon>
        <taxon>Actinomycetota</taxon>
        <taxon>Actinomycetes</taxon>
        <taxon>Micrococcales</taxon>
        <taxon>Dermabacteraceae</taxon>
        <taxon>Brachybacterium</taxon>
    </lineage>
</organism>
<comment type="caution">
    <text evidence="6">The sequence shown here is derived from an EMBL/GenBank/DDBJ whole genome shotgun (WGS) entry which is preliminary data.</text>
</comment>
<dbReference type="GeneID" id="303296190"/>
<gene>
    <name evidence="6" type="ORF">ACFPK8_12165</name>
</gene>
<dbReference type="InterPro" id="IPR001647">
    <property type="entry name" value="HTH_TetR"/>
</dbReference>